<dbReference type="AlphaFoldDB" id="A0A100WHW7"/>
<keyword evidence="1" id="KW-0812">Transmembrane</keyword>
<dbReference type="EMBL" id="BCSY01000084">
    <property type="protein sequence ID" value="GAS98470.1"/>
    <property type="molecule type" value="Genomic_DNA"/>
</dbReference>
<feature type="transmembrane region" description="Helical" evidence="1">
    <location>
        <begin position="66"/>
        <end position="87"/>
    </location>
</feature>
<evidence type="ECO:0000313" key="3">
    <source>
        <dbReference type="Proteomes" id="UP000069443"/>
    </source>
</evidence>
<evidence type="ECO:0000313" key="2">
    <source>
        <dbReference type="EMBL" id="GAS98470.1"/>
    </source>
</evidence>
<organism evidence="2 3">
    <name type="scientific">Mycolicibacterium canariasense</name>
    <name type="common">Mycobacterium canariasense</name>
    <dbReference type="NCBI Taxonomy" id="228230"/>
    <lineage>
        <taxon>Bacteria</taxon>
        <taxon>Bacillati</taxon>
        <taxon>Actinomycetota</taxon>
        <taxon>Actinomycetes</taxon>
        <taxon>Mycobacteriales</taxon>
        <taxon>Mycobacteriaceae</taxon>
        <taxon>Mycolicibacterium</taxon>
    </lineage>
</organism>
<keyword evidence="1" id="KW-0472">Membrane</keyword>
<gene>
    <name evidence="2" type="ORF">RMCC_5435</name>
</gene>
<comment type="caution">
    <text evidence="2">The sequence shown here is derived from an EMBL/GenBank/DDBJ whole genome shotgun (WGS) entry which is preliminary data.</text>
</comment>
<dbReference type="Proteomes" id="UP000069443">
    <property type="component" value="Unassembled WGS sequence"/>
</dbReference>
<evidence type="ECO:0008006" key="4">
    <source>
        <dbReference type="Google" id="ProtNLM"/>
    </source>
</evidence>
<protein>
    <recommendedName>
        <fullName evidence="4">Transmembrane protein</fullName>
    </recommendedName>
</protein>
<evidence type="ECO:0000256" key="1">
    <source>
        <dbReference type="SAM" id="Phobius"/>
    </source>
</evidence>
<keyword evidence="1" id="KW-1133">Transmembrane helix</keyword>
<feature type="transmembrane region" description="Helical" evidence="1">
    <location>
        <begin position="39"/>
        <end position="60"/>
    </location>
</feature>
<accession>A0A100WHW7</accession>
<reference evidence="3" key="2">
    <citation type="submission" date="2016-02" db="EMBL/GenBank/DDBJ databases">
        <title>Draft genome sequence of five rapidly growing Mycobacterium species.</title>
        <authorList>
            <person name="Katahira K."/>
            <person name="Gotou Y."/>
            <person name="Iida K."/>
            <person name="Ogura Y."/>
            <person name="Hayashi T."/>
        </authorList>
    </citation>
    <scope>NUCLEOTIDE SEQUENCE [LARGE SCALE GENOMIC DNA]</scope>
    <source>
        <strain evidence="3">JCM15298</strain>
    </source>
</reference>
<sequence length="178" mass="18667">MVMTEPPQPQVLAEHGGLVIAERGPEVLVIDRGSGATEIATFVVAILTLVCVGFGMVALFTPELPIGVGIGFLGVGLAFGTEVVFLVRSIRRRRGAPLNTFTPVAVFDRALGTYRGGAGGPIVPLDQVRVERRMRATSSSAMLVAVTPSGTRILKRGNPFGGGIGNLDQVLTAAMTRR</sequence>
<name>A0A100WHW7_MYCCR</name>
<reference evidence="3" key="1">
    <citation type="journal article" date="2016" name="Genome Announc.">
        <title>Draft Genome Sequences of Five Rapidly Growing Mycobacterium Species, M. thermoresistibile, M. fortuitum subsp. acetamidolyticum, M. canariasense, M. brisbanense, and M. novocastrense.</title>
        <authorList>
            <person name="Katahira K."/>
            <person name="Ogura Y."/>
            <person name="Gotoh Y."/>
            <person name="Hayashi T."/>
        </authorList>
    </citation>
    <scope>NUCLEOTIDE SEQUENCE [LARGE SCALE GENOMIC DNA]</scope>
    <source>
        <strain evidence="3">JCM15298</strain>
    </source>
</reference>
<proteinExistence type="predicted"/>
<keyword evidence="3" id="KW-1185">Reference proteome</keyword>